<name>A0AAD8CWB2_ACIOX</name>
<evidence type="ECO:0000313" key="3">
    <source>
        <dbReference type="Proteomes" id="UP001230051"/>
    </source>
</evidence>
<dbReference type="GO" id="GO:0032797">
    <property type="term" value="C:SMN complex"/>
    <property type="evidence" value="ECO:0007669"/>
    <property type="project" value="InterPro"/>
</dbReference>
<keyword evidence="3" id="KW-1185">Reference proteome</keyword>
<comment type="caution">
    <text evidence="2">The sequence shown here is derived from an EMBL/GenBank/DDBJ whole genome shotgun (WGS) entry which is preliminary data.</text>
</comment>
<gene>
    <name evidence="2" type="primary">GEMIN4</name>
    <name evidence="2" type="ORF">AOXY_G23148</name>
</gene>
<dbReference type="InterPro" id="IPR016024">
    <property type="entry name" value="ARM-type_fold"/>
</dbReference>
<protein>
    <submittedName>
        <fullName evidence="2">Gem-associated protein 4-like</fullName>
    </submittedName>
</protein>
<feature type="region of interest" description="Disordered" evidence="1">
    <location>
        <begin position="999"/>
        <end position="1027"/>
    </location>
</feature>
<dbReference type="GO" id="GO:0006364">
    <property type="term" value="P:rRNA processing"/>
    <property type="evidence" value="ECO:0007669"/>
    <property type="project" value="InterPro"/>
</dbReference>
<dbReference type="PANTHER" id="PTHR15571:SF2">
    <property type="entry name" value="GEM-ASSOCIATED PROTEIN 4"/>
    <property type="match status" value="1"/>
</dbReference>
<dbReference type="SUPFAM" id="SSF48371">
    <property type="entry name" value="ARM repeat"/>
    <property type="match status" value="1"/>
</dbReference>
<dbReference type="Proteomes" id="UP001230051">
    <property type="component" value="Unassembled WGS sequence"/>
</dbReference>
<dbReference type="GO" id="GO:0000387">
    <property type="term" value="P:spliceosomal snRNP assembly"/>
    <property type="evidence" value="ECO:0007669"/>
    <property type="project" value="InterPro"/>
</dbReference>
<dbReference type="InterPro" id="IPR033265">
    <property type="entry name" value="GEMIN4"/>
</dbReference>
<feature type="compositionally biased region" description="Basic and acidic residues" evidence="1">
    <location>
        <begin position="1008"/>
        <end position="1021"/>
    </location>
</feature>
<accession>A0AAD8CWB2</accession>
<dbReference type="EMBL" id="JAGXEW010000024">
    <property type="protein sequence ID" value="KAK1158290.1"/>
    <property type="molecule type" value="Genomic_DNA"/>
</dbReference>
<dbReference type="AlphaFoldDB" id="A0AAD8CWB2"/>
<proteinExistence type="predicted"/>
<evidence type="ECO:0000313" key="2">
    <source>
        <dbReference type="EMBL" id="KAK1158290.1"/>
    </source>
</evidence>
<evidence type="ECO:0000256" key="1">
    <source>
        <dbReference type="SAM" id="MobiDB-lite"/>
    </source>
</evidence>
<reference evidence="2" key="1">
    <citation type="submission" date="2022-02" db="EMBL/GenBank/DDBJ databases">
        <title>Atlantic sturgeon de novo genome assembly.</title>
        <authorList>
            <person name="Stock M."/>
            <person name="Klopp C."/>
            <person name="Guiguen Y."/>
            <person name="Cabau C."/>
            <person name="Parinello H."/>
            <person name="Santidrian Yebra-Pimentel E."/>
            <person name="Kuhl H."/>
            <person name="Dirks R.P."/>
            <person name="Guessner J."/>
            <person name="Wuertz S."/>
            <person name="Du K."/>
            <person name="Schartl M."/>
        </authorList>
    </citation>
    <scope>NUCLEOTIDE SEQUENCE</scope>
    <source>
        <strain evidence="2">STURGEONOMICS-FGT-2020</strain>
        <tissue evidence="2">Whole blood</tissue>
    </source>
</reference>
<organism evidence="2 3">
    <name type="scientific">Acipenser oxyrinchus oxyrinchus</name>
    <dbReference type="NCBI Taxonomy" id="40147"/>
    <lineage>
        <taxon>Eukaryota</taxon>
        <taxon>Metazoa</taxon>
        <taxon>Chordata</taxon>
        <taxon>Craniata</taxon>
        <taxon>Vertebrata</taxon>
        <taxon>Euteleostomi</taxon>
        <taxon>Actinopterygii</taxon>
        <taxon>Chondrostei</taxon>
        <taxon>Acipenseriformes</taxon>
        <taxon>Acipenseridae</taxon>
        <taxon>Acipenser</taxon>
    </lineage>
</organism>
<sequence length="1116" mass="124171">MTASLDSASLGYKQVATMDLGPWISCEKIAVLHGGFLLAEKQYRPKELSSLSKSDWETIGQPIVRAVEEIGSPKNGASQDILAGLQWKKKILAILWAKLLHPELDETGLNQDVDRRWKEDLFFSVENILPNINYTVLFALVKSMGASNLFVEFLSALPEEAFLTELSKLADHVLGDTSTEDARFFLDVWWELLKYKEGGEQDPVVKAFAAQAAGYICKSSEEVSAQPSKRFKPDPDSPHPSCVVSLFLDGINKMKDHVRSLQLQCYALANALDTLYTVFLLDGCAELPIEVYLQKVSRVVEIRACYCEETLDQCEVRRKISLAENVREAEREVAAAHKPSRFKPSVTLIQSLKVLKELIQAWGNKERGEYKLSAEGWNGYAVPRLKNCLPHAMKALEALPLWDSLSECHQQIVCELNQSLRALLEEIPLPSLETSSAGGPLLAPVAMAIIDHRLERHQEACCVFASNVSWVFSGDDWMDCLEKNADAFRNPDLVLKLAGTLRTVCFSDFGPEGLPKMKKLKEILVDAFSELSLPHKNTVLAGILSSCGRKGLCATLPRTVTDGFGKELNLAFNCIIQSEAQHSLHNAVASIARVTLQNPEAVLQRACHLAVVNLGAHKLLAQILKSLPGLSSTGASSSETSLLADCLKEAAWGKLSSSKEEDQFLDFLDSLMEPCQRLGDEIQTRLLQPAEVTKAFVLPHLTDNTPSVGLCLQILHRALAQEPQEGEEDSEHWIMTCSPFPLIHSLCQLLDNCPRCWQDPADNTIRVPLEVKDLLSDTLSAVCDVVGRVVTASPSFWSRSLFWLYNKAGTLEWTVRIRLKRVWGDHFKNEVPLSMLPVCDLSEHDWTGLSLPEYGPGTGLLAWMECCCLSSSMRDHMLDSLVVNVKSAEEVNMFSKGFLVALIQLLPWCTTTEWKRLAHVTERLLRGGCLYVPYTLEYIDFMPLLNLRPFTCDLQLSMLLLRAFQLLCSSSCSHWLPHEGWVHVGRLCAGSIRGILDSLKGKLPPSRSSKDREDRSPKETASEAPDADTSQEVVFVLMQLFCHLLHVLVMMPADTGEPLYLASLETLSQYEAVQKDHGASSSSLGRANAKHFLQSIAENLPNEEQRSTVLQKITRL</sequence>
<dbReference type="PANTHER" id="PTHR15571">
    <property type="entry name" value="GEM-ASSOCIATED PROTEIN 4"/>
    <property type="match status" value="1"/>
</dbReference>